<dbReference type="EMBL" id="OOIL02000879">
    <property type="protein sequence ID" value="VFQ70073.1"/>
    <property type="molecule type" value="Genomic_DNA"/>
</dbReference>
<protein>
    <submittedName>
        <fullName evidence="2">Uncharacterized protein</fullName>
    </submittedName>
</protein>
<evidence type="ECO:0000313" key="3">
    <source>
        <dbReference type="Proteomes" id="UP000595140"/>
    </source>
</evidence>
<dbReference type="AlphaFoldDB" id="A0A484L173"/>
<dbReference type="Proteomes" id="UP000595140">
    <property type="component" value="Unassembled WGS sequence"/>
</dbReference>
<organism evidence="2 3">
    <name type="scientific">Cuscuta campestris</name>
    <dbReference type="NCBI Taxonomy" id="132261"/>
    <lineage>
        <taxon>Eukaryota</taxon>
        <taxon>Viridiplantae</taxon>
        <taxon>Streptophyta</taxon>
        <taxon>Embryophyta</taxon>
        <taxon>Tracheophyta</taxon>
        <taxon>Spermatophyta</taxon>
        <taxon>Magnoliopsida</taxon>
        <taxon>eudicotyledons</taxon>
        <taxon>Gunneridae</taxon>
        <taxon>Pentapetalae</taxon>
        <taxon>asterids</taxon>
        <taxon>lamiids</taxon>
        <taxon>Solanales</taxon>
        <taxon>Convolvulaceae</taxon>
        <taxon>Cuscuteae</taxon>
        <taxon>Cuscuta</taxon>
        <taxon>Cuscuta subgen. Grammica</taxon>
        <taxon>Cuscuta sect. Cleistogrammica</taxon>
    </lineage>
</organism>
<reference evidence="2 3" key="1">
    <citation type="submission" date="2018-04" db="EMBL/GenBank/DDBJ databases">
        <authorList>
            <person name="Vogel A."/>
        </authorList>
    </citation>
    <scope>NUCLEOTIDE SEQUENCE [LARGE SCALE GENOMIC DNA]</scope>
</reference>
<feature type="compositionally biased region" description="Polar residues" evidence="1">
    <location>
        <begin position="66"/>
        <end position="75"/>
    </location>
</feature>
<name>A0A484L173_9ASTE</name>
<keyword evidence="3" id="KW-1185">Reference proteome</keyword>
<feature type="region of interest" description="Disordered" evidence="1">
    <location>
        <begin position="63"/>
        <end position="109"/>
    </location>
</feature>
<evidence type="ECO:0000313" key="2">
    <source>
        <dbReference type="EMBL" id="VFQ70073.1"/>
    </source>
</evidence>
<evidence type="ECO:0000256" key="1">
    <source>
        <dbReference type="SAM" id="MobiDB-lite"/>
    </source>
</evidence>
<gene>
    <name evidence="2" type="ORF">CCAM_LOCUS11849</name>
</gene>
<accession>A0A484L173</accession>
<sequence>MERSTVALERSSTSTVPSADCLIDAAVDSSATAVRHSATALADEQPRKMFFSLSSCVSSMKLSGASLDTGTTNEVSCYDEDEELRTEEQMDRSRRDGRPEESGREDRLQTIDLMDRSDVHVDRPRGRMTDSREMTERSTWWTVLISMADRPRGRMTVLWEMIKRSTVMRKTVERLRGRKLAIQNSFRRSTPWTVPRTAVDHPLPSQRWRTWDVVSVRNVQMYALPIMLPMWRGGVVNYEKRLSLVPVRFPSSPLPRSSVAVRQPATAAPSSRQDVAVDHRLPPLSFCRQAREPRRGSGKSSSLSDSKFFVIEVVVEG</sequence>
<proteinExistence type="predicted"/>
<dbReference type="OrthoDB" id="1306223at2759"/>
<feature type="region of interest" description="Disordered" evidence="1">
    <location>
        <begin position="252"/>
        <end position="303"/>
    </location>
</feature>
<feature type="compositionally biased region" description="Basic and acidic residues" evidence="1">
    <location>
        <begin position="86"/>
        <end position="109"/>
    </location>
</feature>